<gene>
    <name evidence="1" type="ORF">RBEAN4_0839</name>
</gene>
<comment type="caution">
    <text evidence="1">The sequence shown here is derived from an EMBL/GenBank/DDBJ whole genome shotgun (WGS) entry which is preliminary data.</text>
</comment>
<evidence type="ECO:0000313" key="2">
    <source>
        <dbReference type="Proteomes" id="UP000033661"/>
    </source>
</evidence>
<dbReference type="PATRIC" id="fig|1359193.3.peg.811"/>
<organism evidence="1 2">
    <name type="scientific">Rickettsia bellii str. RML An4</name>
    <dbReference type="NCBI Taxonomy" id="1359193"/>
    <lineage>
        <taxon>Bacteria</taxon>
        <taxon>Pseudomonadati</taxon>
        <taxon>Pseudomonadota</taxon>
        <taxon>Alphaproteobacteria</taxon>
        <taxon>Rickettsiales</taxon>
        <taxon>Rickettsiaceae</taxon>
        <taxon>Rickettsieae</taxon>
        <taxon>Rickettsia</taxon>
        <taxon>belli group</taxon>
    </lineage>
</organism>
<dbReference type="EMBL" id="LAOI01000001">
    <property type="protein sequence ID" value="KJV89850.1"/>
    <property type="molecule type" value="Genomic_DNA"/>
</dbReference>
<protein>
    <submittedName>
        <fullName evidence="1">Uncharacterized protein</fullName>
    </submittedName>
</protein>
<proteinExistence type="predicted"/>
<evidence type="ECO:0000313" key="1">
    <source>
        <dbReference type="EMBL" id="KJV89850.1"/>
    </source>
</evidence>
<dbReference type="RefSeq" id="WP_045798947.1">
    <property type="nucleotide sequence ID" value="NZ_LAOI01000001.1"/>
</dbReference>
<dbReference type="Proteomes" id="UP000033661">
    <property type="component" value="Unassembled WGS sequence"/>
</dbReference>
<reference evidence="1 2" key="1">
    <citation type="submission" date="2015-02" db="EMBL/GenBank/DDBJ databases">
        <title>Genome Sequencing of Rickettsiales.</title>
        <authorList>
            <person name="Daugherty S.C."/>
            <person name="Su Q."/>
            <person name="Abolude K."/>
            <person name="Beier-Sexton M."/>
            <person name="Carlyon J.A."/>
            <person name="Carter R."/>
            <person name="Day N.P."/>
            <person name="Dumler S.J."/>
            <person name="Dyachenko V."/>
            <person name="Godinez A."/>
            <person name="Kurtti T.J."/>
            <person name="Lichay M."/>
            <person name="Mullins K.E."/>
            <person name="Ott S."/>
            <person name="Pappas-Brown V."/>
            <person name="Paris D.H."/>
            <person name="Patel P."/>
            <person name="Richards A.L."/>
            <person name="Sadzewicz L."/>
            <person name="Sears K."/>
            <person name="Seidman D."/>
            <person name="Sengamalay N."/>
            <person name="Stenos J."/>
            <person name="Tallon L.J."/>
            <person name="Vincent G."/>
            <person name="Fraser C.M."/>
            <person name="Munderloh U."/>
            <person name="Dunning-Hotopp J.C."/>
        </authorList>
    </citation>
    <scope>NUCLEOTIDE SEQUENCE [LARGE SCALE GENOMIC DNA]</scope>
    <source>
        <strain evidence="1 2">RML An4</strain>
    </source>
</reference>
<accession>A0A0F3QB94</accession>
<keyword evidence="2" id="KW-1185">Reference proteome</keyword>
<dbReference type="AlphaFoldDB" id="A0A0F3QB94"/>
<sequence length="104" mass="11845">MIEYDPKDIGLKVVEIYPDVQKVLSLFIIPEQKQYLINYVQSKILECMPKKDVITAIATVNCVLGTVEISPQEFNLSFIESIAQQNDYTDFAVSFLGLYDAFTK</sequence>
<name>A0A0F3QB94_RICBE</name>